<dbReference type="OrthoDB" id="4220248at2759"/>
<dbReference type="STRING" id="1441469.A0A225ACA1"/>
<proteinExistence type="predicted"/>
<dbReference type="RefSeq" id="XP_020118111.1">
    <property type="nucleotide sequence ID" value="XM_020268790.1"/>
</dbReference>
<evidence type="ECO:0000313" key="2">
    <source>
        <dbReference type="Proteomes" id="UP000214365"/>
    </source>
</evidence>
<name>A0A225ACA1_TALAT</name>
<dbReference type="AlphaFoldDB" id="A0A225ACA1"/>
<dbReference type="EMBL" id="LFMY01000010">
    <property type="protein sequence ID" value="OKL57990.1"/>
    <property type="molecule type" value="Genomic_DNA"/>
</dbReference>
<dbReference type="GeneID" id="31006260"/>
<evidence type="ECO:0000313" key="1">
    <source>
        <dbReference type="EMBL" id="OKL57990.1"/>
    </source>
</evidence>
<protein>
    <submittedName>
        <fullName evidence="1">Uncharacterized protein</fullName>
    </submittedName>
</protein>
<gene>
    <name evidence="1" type="ORF">UA08_06505</name>
</gene>
<reference evidence="1 2" key="1">
    <citation type="submission" date="2015-06" db="EMBL/GenBank/DDBJ databases">
        <title>Talaromyces atroroseus IBT 11181 draft genome.</title>
        <authorList>
            <person name="Rasmussen K.B."/>
            <person name="Rasmussen S."/>
            <person name="Petersen B."/>
            <person name="Sicheritz-Ponten T."/>
            <person name="Mortensen U.H."/>
            <person name="Thrane U."/>
        </authorList>
    </citation>
    <scope>NUCLEOTIDE SEQUENCE [LARGE SCALE GENOMIC DNA]</scope>
    <source>
        <strain evidence="1 2">IBT 11181</strain>
    </source>
</reference>
<dbReference type="Proteomes" id="UP000214365">
    <property type="component" value="Unassembled WGS sequence"/>
</dbReference>
<comment type="caution">
    <text evidence="1">The sequence shown here is derived from an EMBL/GenBank/DDBJ whole genome shotgun (WGS) entry which is preliminary data.</text>
</comment>
<sequence length="276" mass="32277">MASSRPCPGPSDDRIKRAWQRPPSISRVCREARSVALRHGAMRWAEHISAGRGERWIKTWIDPTADLVFMDSITDPFSIPKDILVNHVLATAQQAGAVVISWSYINFHRIEETERLITFLNNPFMFIVHNYILHMTERQAIDSGLFGSEAEQTTVLVDVNDKERLKRFAALCSQTESNLFILENHLKSLQDSSLPEYMSFPHTMQQDFVRIWLRLRRHGIPKYQDAKDDPRWETLYNRFGFLNYEHALVKRAIDSMPRYKPMFTFQRCQNSQHLLI</sequence>
<keyword evidence="2" id="KW-1185">Reference proteome</keyword>
<organism evidence="1 2">
    <name type="scientific">Talaromyces atroroseus</name>
    <dbReference type="NCBI Taxonomy" id="1441469"/>
    <lineage>
        <taxon>Eukaryota</taxon>
        <taxon>Fungi</taxon>
        <taxon>Dikarya</taxon>
        <taxon>Ascomycota</taxon>
        <taxon>Pezizomycotina</taxon>
        <taxon>Eurotiomycetes</taxon>
        <taxon>Eurotiomycetidae</taxon>
        <taxon>Eurotiales</taxon>
        <taxon>Trichocomaceae</taxon>
        <taxon>Talaromyces</taxon>
        <taxon>Talaromyces sect. Trachyspermi</taxon>
    </lineage>
</organism>
<accession>A0A225ACA1</accession>